<dbReference type="Pfam" id="PF09339">
    <property type="entry name" value="HTH_IclR"/>
    <property type="match status" value="1"/>
</dbReference>
<dbReference type="Pfam" id="PF01614">
    <property type="entry name" value="IclR_C"/>
    <property type="match status" value="1"/>
</dbReference>
<evidence type="ECO:0000256" key="3">
    <source>
        <dbReference type="ARBA" id="ARBA00023163"/>
    </source>
</evidence>
<evidence type="ECO:0000313" key="7">
    <source>
        <dbReference type="Proteomes" id="UP001222118"/>
    </source>
</evidence>
<protein>
    <submittedName>
        <fullName evidence="6">IclR family transcriptional regulator</fullName>
    </submittedName>
</protein>
<dbReference type="Gene3D" id="1.10.10.10">
    <property type="entry name" value="Winged helix-like DNA-binding domain superfamily/Winged helix DNA-binding domain"/>
    <property type="match status" value="1"/>
</dbReference>
<evidence type="ECO:0000256" key="1">
    <source>
        <dbReference type="ARBA" id="ARBA00023015"/>
    </source>
</evidence>
<dbReference type="EMBL" id="CP118247">
    <property type="protein sequence ID" value="WDR04747.1"/>
    <property type="molecule type" value="Genomic_DNA"/>
</dbReference>
<evidence type="ECO:0000259" key="4">
    <source>
        <dbReference type="PROSITE" id="PS51077"/>
    </source>
</evidence>
<evidence type="ECO:0000259" key="5">
    <source>
        <dbReference type="PROSITE" id="PS51078"/>
    </source>
</evidence>
<dbReference type="InterPro" id="IPR036390">
    <property type="entry name" value="WH_DNA-bd_sf"/>
</dbReference>
<dbReference type="Gene3D" id="3.30.450.40">
    <property type="match status" value="1"/>
</dbReference>
<dbReference type="SMART" id="SM00346">
    <property type="entry name" value="HTH_ICLR"/>
    <property type="match status" value="1"/>
</dbReference>
<sequence length="297" mass="31732">MYKKAIAKKSKSISAKKTGATTGAREGASGVSYSVPALDKALDILELMSELSRPVTPSQIAQQLGRSLQEVYRVVLVLEGRGYIIRPPGTEALVLSTQLYGLATRFPPFRRVVDVAQPIINNLAIESGEAAHIAVLDGLRMCIIAQVDSPQPIGVRLRVGAHSPAVMGSSGRTLVAFQPNLVREWYLQQAATHLERQELDYARNRVDKIIANGCEIVEGRLIPGVIDICFPILDSTGNALAAVTVPYLGTFGVAKPLPVVVSMLHAAADSISMTMGGKLAPLVSPLPQPEAAPRVKK</sequence>
<accession>A0ABY7YU75</accession>
<feature type="domain" description="HTH iclR-type" evidence="4">
    <location>
        <begin position="35"/>
        <end position="97"/>
    </location>
</feature>
<keyword evidence="3" id="KW-0804">Transcription</keyword>
<evidence type="ECO:0000256" key="2">
    <source>
        <dbReference type="ARBA" id="ARBA00023125"/>
    </source>
</evidence>
<dbReference type="InterPro" id="IPR005471">
    <property type="entry name" value="Tscrpt_reg_IclR_N"/>
</dbReference>
<dbReference type="PANTHER" id="PTHR30136:SF7">
    <property type="entry name" value="HTH-TYPE TRANSCRIPTIONAL REGULATOR KDGR-RELATED"/>
    <property type="match status" value="1"/>
</dbReference>
<dbReference type="PANTHER" id="PTHR30136">
    <property type="entry name" value="HELIX-TURN-HELIX TRANSCRIPTIONAL REGULATOR, ICLR FAMILY"/>
    <property type="match status" value="1"/>
</dbReference>
<gene>
    <name evidence="6" type="ORF">PSQ90_10515</name>
</gene>
<dbReference type="SUPFAM" id="SSF46785">
    <property type="entry name" value="Winged helix' DNA-binding domain"/>
    <property type="match status" value="1"/>
</dbReference>
<dbReference type="Proteomes" id="UP001222118">
    <property type="component" value="Chromosome"/>
</dbReference>
<reference evidence="6 7" key="1">
    <citation type="submission" date="2023-02" db="EMBL/GenBank/DDBJ databases">
        <title>Devosia chondri sp. nov., isolated from the phycosphere of marine algae.</title>
        <authorList>
            <person name="Kim J.M."/>
            <person name="Lee J.K."/>
            <person name="Choi B.J."/>
            <person name="Bayburt H."/>
            <person name="Jeon C.O."/>
        </authorList>
    </citation>
    <scope>NUCLEOTIDE SEQUENCE [LARGE SCALE GENOMIC DNA]</scope>
    <source>
        <strain evidence="6 7">G2-5</strain>
    </source>
</reference>
<proteinExistence type="predicted"/>
<keyword evidence="7" id="KW-1185">Reference proteome</keyword>
<dbReference type="InterPro" id="IPR014757">
    <property type="entry name" value="Tscrpt_reg_IclR_C"/>
</dbReference>
<keyword evidence="1" id="KW-0805">Transcription regulation</keyword>
<dbReference type="InterPro" id="IPR029016">
    <property type="entry name" value="GAF-like_dom_sf"/>
</dbReference>
<keyword evidence="2" id="KW-0238">DNA-binding</keyword>
<organism evidence="6 7">
    <name type="scientific">Devosia rhodophyticola</name>
    <dbReference type="NCBI Taxonomy" id="3026423"/>
    <lineage>
        <taxon>Bacteria</taxon>
        <taxon>Pseudomonadati</taxon>
        <taxon>Pseudomonadota</taxon>
        <taxon>Alphaproteobacteria</taxon>
        <taxon>Hyphomicrobiales</taxon>
        <taxon>Devosiaceae</taxon>
        <taxon>Devosia</taxon>
    </lineage>
</organism>
<name>A0ABY7YU75_9HYPH</name>
<feature type="domain" description="IclR-ED" evidence="5">
    <location>
        <begin position="98"/>
        <end position="277"/>
    </location>
</feature>
<dbReference type="RefSeq" id="WP_282210268.1">
    <property type="nucleotide sequence ID" value="NZ_CP118247.1"/>
</dbReference>
<dbReference type="PROSITE" id="PS51077">
    <property type="entry name" value="HTH_ICLR"/>
    <property type="match status" value="1"/>
</dbReference>
<dbReference type="SUPFAM" id="SSF55781">
    <property type="entry name" value="GAF domain-like"/>
    <property type="match status" value="1"/>
</dbReference>
<evidence type="ECO:0000313" key="6">
    <source>
        <dbReference type="EMBL" id="WDR04747.1"/>
    </source>
</evidence>
<dbReference type="PROSITE" id="PS51078">
    <property type="entry name" value="ICLR_ED"/>
    <property type="match status" value="1"/>
</dbReference>
<dbReference type="InterPro" id="IPR050707">
    <property type="entry name" value="HTH_MetabolicPath_Reg"/>
</dbReference>
<dbReference type="InterPro" id="IPR036388">
    <property type="entry name" value="WH-like_DNA-bd_sf"/>
</dbReference>